<name>A0A1X7DZ66_TRICW</name>
<dbReference type="Proteomes" id="UP000192911">
    <property type="component" value="Unassembled WGS sequence"/>
</dbReference>
<accession>A0A1X7DZ66</accession>
<dbReference type="GO" id="GO:0016887">
    <property type="term" value="F:ATP hydrolysis activity"/>
    <property type="evidence" value="ECO:0007669"/>
    <property type="project" value="InterPro"/>
</dbReference>
<keyword evidence="2" id="KW-0813">Transport</keyword>
<dbReference type="InterPro" id="IPR005714">
    <property type="entry name" value="ATPase_T3SS_FliI/YscN"/>
</dbReference>
<keyword evidence="5" id="KW-0067">ATP-binding</keyword>
<dbReference type="Gene3D" id="3.40.50.12240">
    <property type="match status" value="1"/>
</dbReference>
<keyword evidence="6" id="KW-0653">Protein transport</keyword>
<dbReference type="GO" id="GO:0005524">
    <property type="term" value="F:ATP binding"/>
    <property type="evidence" value="ECO:0007669"/>
    <property type="project" value="UniProtKB-KW"/>
</dbReference>
<dbReference type="InterPro" id="IPR027417">
    <property type="entry name" value="P-loop_NTPase"/>
</dbReference>
<organism evidence="12 13">
    <name type="scientific">Trinickia caryophylli</name>
    <name type="common">Paraburkholderia caryophylli</name>
    <dbReference type="NCBI Taxonomy" id="28094"/>
    <lineage>
        <taxon>Bacteria</taxon>
        <taxon>Pseudomonadati</taxon>
        <taxon>Pseudomonadota</taxon>
        <taxon>Betaproteobacteria</taxon>
        <taxon>Burkholderiales</taxon>
        <taxon>Burkholderiaceae</taxon>
        <taxon>Trinickia</taxon>
    </lineage>
</organism>
<comment type="subcellular location">
    <subcellularLocation>
        <location evidence="1">Cytoplasm</location>
    </subcellularLocation>
</comment>
<evidence type="ECO:0000259" key="11">
    <source>
        <dbReference type="SMART" id="SM00382"/>
    </source>
</evidence>
<evidence type="ECO:0000256" key="4">
    <source>
        <dbReference type="ARBA" id="ARBA00022741"/>
    </source>
</evidence>
<keyword evidence="7" id="KW-1278">Translocase</keyword>
<evidence type="ECO:0000313" key="12">
    <source>
        <dbReference type="EMBL" id="SMF24425.1"/>
    </source>
</evidence>
<dbReference type="InterPro" id="IPR000194">
    <property type="entry name" value="ATPase_F1/V1/A1_a/bsu_nucl-bd"/>
</dbReference>
<evidence type="ECO:0000256" key="10">
    <source>
        <dbReference type="ARBA" id="ARBA00034006"/>
    </source>
</evidence>
<dbReference type="EMBL" id="FXAH01000004">
    <property type="protein sequence ID" value="SMF24425.1"/>
    <property type="molecule type" value="Genomic_DNA"/>
</dbReference>
<evidence type="ECO:0000256" key="1">
    <source>
        <dbReference type="ARBA" id="ARBA00004496"/>
    </source>
</evidence>
<dbReference type="GO" id="GO:0046933">
    <property type="term" value="F:proton-transporting ATP synthase activity, rotational mechanism"/>
    <property type="evidence" value="ECO:0007669"/>
    <property type="project" value="TreeGrafter"/>
</dbReference>
<dbReference type="GO" id="GO:0005737">
    <property type="term" value="C:cytoplasm"/>
    <property type="evidence" value="ECO:0007669"/>
    <property type="project" value="UniProtKB-SubCell"/>
</dbReference>
<dbReference type="FunFam" id="3.40.50.12240:FF:000002">
    <property type="entry name" value="Flagellum-specific ATP synthase FliI"/>
    <property type="match status" value="1"/>
</dbReference>
<evidence type="ECO:0000256" key="5">
    <source>
        <dbReference type="ARBA" id="ARBA00022840"/>
    </source>
</evidence>
<evidence type="ECO:0000256" key="6">
    <source>
        <dbReference type="ARBA" id="ARBA00022927"/>
    </source>
</evidence>
<dbReference type="InterPro" id="IPR003593">
    <property type="entry name" value="AAA+_ATPase"/>
</dbReference>
<dbReference type="PANTHER" id="PTHR15184">
    <property type="entry name" value="ATP SYNTHASE"/>
    <property type="match status" value="1"/>
</dbReference>
<dbReference type="Pfam" id="PF00006">
    <property type="entry name" value="ATP-synt_ab"/>
    <property type="match status" value="1"/>
</dbReference>
<dbReference type="GO" id="GO:0030254">
    <property type="term" value="P:protein secretion by the type III secretion system"/>
    <property type="evidence" value="ECO:0007669"/>
    <property type="project" value="InterPro"/>
</dbReference>
<dbReference type="RefSeq" id="WP_233211791.1">
    <property type="nucleotide sequence ID" value="NZ_BSQD01000005.1"/>
</dbReference>
<dbReference type="CDD" id="cd01136">
    <property type="entry name" value="ATPase_flagellum-secretory_path_III"/>
    <property type="match status" value="1"/>
</dbReference>
<keyword evidence="9" id="KW-0139">CF(1)</keyword>
<keyword evidence="9" id="KW-0066">ATP synthesis</keyword>
<dbReference type="PROSITE" id="PS00152">
    <property type="entry name" value="ATPASE_ALPHA_BETA"/>
    <property type="match status" value="1"/>
</dbReference>
<dbReference type="GO" id="GO:0045259">
    <property type="term" value="C:proton-transporting ATP synthase complex"/>
    <property type="evidence" value="ECO:0007669"/>
    <property type="project" value="UniProtKB-KW"/>
</dbReference>
<dbReference type="InterPro" id="IPR020003">
    <property type="entry name" value="ATPase_a/bsu_AS"/>
</dbReference>
<keyword evidence="4" id="KW-0547">Nucleotide-binding</keyword>
<dbReference type="AlphaFoldDB" id="A0A1X7DZ66"/>
<dbReference type="PANTHER" id="PTHR15184:SF9">
    <property type="entry name" value="SPI-1 TYPE 3 SECRETION SYSTEM ATPASE"/>
    <property type="match status" value="1"/>
</dbReference>
<evidence type="ECO:0000256" key="8">
    <source>
        <dbReference type="ARBA" id="ARBA00023136"/>
    </source>
</evidence>
<dbReference type="InterPro" id="IPR004100">
    <property type="entry name" value="ATPase_F1/V1/A1_a/bsu_N"/>
</dbReference>
<dbReference type="NCBIfam" id="TIGR01026">
    <property type="entry name" value="fliI_yscN"/>
    <property type="match status" value="1"/>
</dbReference>
<dbReference type="Pfam" id="PF18269">
    <property type="entry name" value="T3SS_ATPase_C"/>
    <property type="match status" value="1"/>
</dbReference>
<evidence type="ECO:0000313" key="13">
    <source>
        <dbReference type="Proteomes" id="UP000192911"/>
    </source>
</evidence>
<proteinExistence type="predicted"/>
<keyword evidence="8" id="KW-0472">Membrane</keyword>
<gene>
    <name evidence="12" type="ORF">SAMN06295900_104279</name>
</gene>
<evidence type="ECO:0000256" key="2">
    <source>
        <dbReference type="ARBA" id="ARBA00022448"/>
    </source>
</evidence>
<dbReference type="GeneID" id="95551511"/>
<dbReference type="InterPro" id="IPR040627">
    <property type="entry name" value="T3SS_ATPase_C"/>
</dbReference>
<protein>
    <submittedName>
        <fullName evidence="12">ATP synthase in type III secretion protein N</fullName>
    </submittedName>
</protein>
<sequence length="466" mass="49312">MVTPSSPPPSLEGMHGIDARLAAWTNAARARLAAPALAEAYGHVERVSATLIGARLADCTIGHLCEIGHPHRNARPTLAEVVGFDGAHVLLAPLGCTQGLSPGTPVRSLGRGHELAVGAHLLGEVLDGLGRPLDPLDPADPRRVDAPAAQCRRQAVLAAPPPPTGRPRIADKLVTGVRAIDALATLGRGQRIALLAGPGAGKTTLLGALARGTAADVVVLALVGERGRELNEFLERELDRSRLARTVVVWTGADAAAIERVRAPFTATAIAEGFRAAGQHVLLLVDSLTRVARAQREIGLAAGEPPGRLGFPPSVYAMLPRLTERAGLTRDGSITAIYTVLTESDTGDPIAEEARSLLDGHIVLSRALVERGHFPPIDVLASLSRTMHAVVDDVHRSQAARLRDLLARHRDLELLIALGEFQTGFDADNDEAVARHARIAAFLRQDLRVASSWLQTMEQLNATVHG</sequence>
<feature type="domain" description="AAA+ ATPase" evidence="11">
    <location>
        <begin position="188"/>
        <end position="368"/>
    </location>
</feature>
<evidence type="ECO:0000256" key="9">
    <source>
        <dbReference type="ARBA" id="ARBA00023196"/>
    </source>
</evidence>
<keyword evidence="3" id="KW-0963">Cytoplasm</keyword>
<dbReference type="SMART" id="SM00382">
    <property type="entry name" value="AAA"/>
    <property type="match status" value="1"/>
</dbReference>
<dbReference type="Pfam" id="PF02874">
    <property type="entry name" value="ATP-synt_ab_N"/>
    <property type="match status" value="1"/>
</dbReference>
<dbReference type="InterPro" id="IPR050053">
    <property type="entry name" value="ATPase_alpha/beta_chains"/>
</dbReference>
<dbReference type="SUPFAM" id="SSF52540">
    <property type="entry name" value="P-loop containing nucleoside triphosphate hydrolases"/>
    <property type="match status" value="1"/>
</dbReference>
<dbReference type="CDD" id="cd18117">
    <property type="entry name" value="ATP-synt_flagellum-secretory_path_III_N"/>
    <property type="match status" value="1"/>
</dbReference>
<dbReference type="GO" id="GO:0008564">
    <property type="term" value="F:protein-exporting ATPase activity"/>
    <property type="evidence" value="ECO:0007669"/>
    <property type="project" value="UniProtKB-EC"/>
</dbReference>
<dbReference type="STRING" id="28094.SAMN06295900_104279"/>
<evidence type="ECO:0000256" key="3">
    <source>
        <dbReference type="ARBA" id="ARBA00022490"/>
    </source>
</evidence>
<comment type="catalytic activity">
    <reaction evidence="10">
        <text>ATP + H2O + cellular proteinSide 1 = ADP + phosphate + cellular proteinSide 2.</text>
        <dbReference type="EC" id="7.4.2.8"/>
    </reaction>
</comment>
<dbReference type="GO" id="GO:0030257">
    <property type="term" value="C:type III protein secretion system complex"/>
    <property type="evidence" value="ECO:0007669"/>
    <property type="project" value="InterPro"/>
</dbReference>
<evidence type="ECO:0000256" key="7">
    <source>
        <dbReference type="ARBA" id="ARBA00022967"/>
    </source>
</evidence>
<reference evidence="13" key="1">
    <citation type="submission" date="2017-04" db="EMBL/GenBank/DDBJ databases">
        <authorList>
            <person name="Varghese N."/>
            <person name="Submissions S."/>
        </authorList>
    </citation>
    <scope>NUCLEOTIDE SEQUENCE [LARGE SCALE GENOMIC DNA]</scope>
    <source>
        <strain evidence="13">Ballard 720</strain>
    </source>
</reference>
<keyword evidence="13" id="KW-1185">Reference proteome</keyword>